<name>A0A2T8F652_9ACTN</name>
<dbReference type="InterPro" id="IPR014748">
    <property type="entry name" value="Enoyl-CoA_hydra_C"/>
</dbReference>
<evidence type="ECO:0000256" key="2">
    <source>
        <dbReference type="SAM" id="Phobius"/>
    </source>
</evidence>
<accession>A0A2T8F652</accession>
<dbReference type="PANTHER" id="PTHR43802">
    <property type="entry name" value="ENOYL-COA HYDRATASE"/>
    <property type="match status" value="1"/>
</dbReference>
<keyword evidence="4" id="KW-1185">Reference proteome</keyword>
<protein>
    <recommendedName>
        <fullName evidence="5">Enoyl-CoA hydratase</fullName>
    </recommendedName>
</protein>
<keyword evidence="2" id="KW-0812">Transmembrane</keyword>
<evidence type="ECO:0000313" key="3">
    <source>
        <dbReference type="EMBL" id="PVG81190.1"/>
    </source>
</evidence>
<dbReference type="Proteomes" id="UP000246018">
    <property type="component" value="Unassembled WGS sequence"/>
</dbReference>
<dbReference type="AlphaFoldDB" id="A0A2T8F652"/>
<gene>
    <name evidence="3" type="ORF">DDE18_18735</name>
</gene>
<proteinExistence type="inferred from homology"/>
<dbReference type="InterPro" id="IPR029045">
    <property type="entry name" value="ClpP/crotonase-like_dom_sf"/>
</dbReference>
<evidence type="ECO:0008006" key="5">
    <source>
        <dbReference type="Google" id="ProtNLM"/>
    </source>
</evidence>
<dbReference type="SUPFAM" id="SSF52096">
    <property type="entry name" value="ClpP/crotonase"/>
    <property type="match status" value="1"/>
</dbReference>
<dbReference type="GO" id="GO:0003824">
    <property type="term" value="F:catalytic activity"/>
    <property type="evidence" value="ECO:0007669"/>
    <property type="project" value="UniProtKB-ARBA"/>
</dbReference>
<dbReference type="InterPro" id="IPR001753">
    <property type="entry name" value="Enoyl-CoA_hydra/iso"/>
</dbReference>
<keyword evidence="2" id="KW-0472">Membrane</keyword>
<feature type="transmembrane region" description="Helical" evidence="2">
    <location>
        <begin position="145"/>
        <end position="165"/>
    </location>
</feature>
<dbReference type="Gene3D" id="1.10.12.10">
    <property type="entry name" value="Lyase 2-enoyl-coa Hydratase, Chain A, domain 2"/>
    <property type="match status" value="1"/>
</dbReference>
<keyword evidence="2" id="KW-1133">Transmembrane helix</keyword>
<dbReference type="OrthoDB" id="9777711at2"/>
<dbReference type="Pfam" id="PF00378">
    <property type="entry name" value="ECH_1"/>
    <property type="match status" value="1"/>
</dbReference>
<dbReference type="Gene3D" id="3.90.226.10">
    <property type="entry name" value="2-enoyl-CoA Hydratase, Chain A, domain 1"/>
    <property type="match status" value="1"/>
</dbReference>
<sequence>MVGADAGHGSDDVLIDVTEGVGTITLNRPDRRNALSGAMIRGLIVALKEMEASREVGAIVLTGAGGAFCAGGDVQSFHDQGGEGAGSTQVDTAAVEEQRRDQEETVGRIYRCRKPVLASIPGAVAGAGMGLALAADLRIGSPRTVFATAFGAVGLAGDFGVAWLLDRVVSPAKARELMFLNPRVRGEECLTLGLINWLVAEEDLEQRAREIATQLANGPSHALDGMKQNLLRAPHEALTASMYAEVPLHKATGLTEEHVAAVKAFVDKVKPSFGRQWHEELR</sequence>
<dbReference type="PANTHER" id="PTHR43802:SF1">
    <property type="entry name" value="IP11341P-RELATED"/>
    <property type="match status" value="1"/>
</dbReference>
<comment type="caution">
    <text evidence="3">The sequence shown here is derived from an EMBL/GenBank/DDBJ whole genome shotgun (WGS) entry which is preliminary data.</text>
</comment>
<dbReference type="CDD" id="cd06558">
    <property type="entry name" value="crotonase-like"/>
    <property type="match status" value="1"/>
</dbReference>
<dbReference type="EMBL" id="QDGZ01000009">
    <property type="protein sequence ID" value="PVG81190.1"/>
    <property type="molecule type" value="Genomic_DNA"/>
</dbReference>
<evidence type="ECO:0000313" key="4">
    <source>
        <dbReference type="Proteomes" id="UP000246018"/>
    </source>
</evidence>
<feature type="transmembrane region" description="Helical" evidence="2">
    <location>
        <begin position="116"/>
        <end position="139"/>
    </location>
</feature>
<organism evidence="3 4">
    <name type="scientific">Nocardioides gansuensis</name>
    <dbReference type="NCBI Taxonomy" id="2138300"/>
    <lineage>
        <taxon>Bacteria</taxon>
        <taxon>Bacillati</taxon>
        <taxon>Actinomycetota</taxon>
        <taxon>Actinomycetes</taxon>
        <taxon>Propionibacteriales</taxon>
        <taxon>Nocardioidaceae</taxon>
        <taxon>Nocardioides</taxon>
    </lineage>
</organism>
<reference evidence="3 4" key="1">
    <citation type="submission" date="2018-04" db="EMBL/GenBank/DDBJ databases">
        <title>Genome of Nocardioides gansuensis WSJ-1.</title>
        <authorList>
            <person name="Wu S."/>
            <person name="Wang G."/>
        </authorList>
    </citation>
    <scope>NUCLEOTIDE SEQUENCE [LARGE SCALE GENOMIC DNA]</scope>
    <source>
        <strain evidence="3 4">WSJ-1</strain>
    </source>
</reference>
<comment type="similarity">
    <text evidence="1">Belongs to the enoyl-CoA hydratase/isomerase family.</text>
</comment>
<evidence type="ECO:0000256" key="1">
    <source>
        <dbReference type="ARBA" id="ARBA00005254"/>
    </source>
</evidence>